<keyword evidence="3" id="KW-0732">Signal</keyword>
<sequence length="593" mass="64225">MQGIVICLLILLVADYSVGQGTNQPYQPECDSWDQVVSAIRASATSQGASVGDCDKLDDCTGMKCIVTALGKRIEIDVKLFHCDDPPQMRILLVGSGISFEETITHGSSYTIPGLSYSTFPFLPTLNIEMVVQFEKQPDGIVIGAKLRTVGAPIEFPLFSDILIRTPVCPTANPLVMDCIAMEELVNSIVPPPSCSKKTTCDGISCSQRYTFSSGSLPAVIIDVTSDLTVDSCSTPISLILKADSAVLNLDWTHTFRHSDSVPVDQDLTFGATLVVNVTMVPLSDLEHIQTTIKYTITQAAFGSSTESVLTNALVPIPECRDVPPTDLTPTPSDECASWKNIENALEFSFGEGYSVSDCVTLPGCRGFNCSATYDSDIYYVVIEEFHCQDPTYITVSIDGDNEHYSQNFTHNETVPIPDANGVQLLVHLVKESPSVIFVGVYILYPVPGGEIITFPLVSDQLLQVTPCEAGTSTVAMETVMRESPGGGYSHSSTSRPSGVTAQSTTVKNDQGKPTKFSSNKDNKPFQEPVSSNGSIGLAWNLVLAIITAVVLAVVASAIFVFFRRRRQSRDLDMLMENTDATHRDSFTPNWNA</sequence>
<dbReference type="OrthoDB" id="6125709at2759"/>
<keyword evidence="5" id="KW-1185">Reference proteome</keyword>
<dbReference type="AlphaFoldDB" id="A0A9Q1H8D3"/>
<feature type="chain" id="PRO_5040307562" evidence="3">
    <location>
        <begin position="20"/>
        <end position="593"/>
    </location>
</feature>
<comment type="caution">
    <text evidence="4">The sequence shown here is derived from an EMBL/GenBank/DDBJ whole genome shotgun (WGS) entry which is preliminary data.</text>
</comment>
<evidence type="ECO:0000256" key="1">
    <source>
        <dbReference type="SAM" id="MobiDB-lite"/>
    </source>
</evidence>
<organism evidence="4 5">
    <name type="scientific">Holothuria leucospilota</name>
    <name type="common">Black long sea cucumber</name>
    <name type="synonym">Mertensiothuria leucospilota</name>
    <dbReference type="NCBI Taxonomy" id="206669"/>
    <lineage>
        <taxon>Eukaryota</taxon>
        <taxon>Metazoa</taxon>
        <taxon>Echinodermata</taxon>
        <taxon>Eleutherozoa</taxon>
        <taxon>Echinozoa</taxon>
        <taxon>Holothuroidea</taxon>
        <taxon>Aspidochirotacea</taxon>
        <taxon>Aspidochirotida</taxon>
        <taxon>Holothuriidae</taxon>
        <taxon>Holothuria</taxon>
    </lineage>
</organism>
<keyword evidence="2" id="KW-1133">Transmembrane helix</keyword>
<feature type="transmembrane region" description="Helical" evidence="2">
    <location>
        <begin position="538"/>
        <end position="563"/>
    </location>
</feature>
<gene>
    <name evidence="4" type="ORF">HOLleu_20270</name>
</gene>
<dbReference type="Proteomes" id="UP001152320">
    <property type="component" value="Chromosome 9"/>
</dbReference>
<dbReference type="EMBL" id="JAIZAY010000009">
    <property type="protein sequence ID" value="KAJ8036330.1"/>
    <property type="molecule type" value="Genomic_DNA"/>
</dbReference>
<proteinExistence type="predicted"/>
<feature type="compositionally biased region" description="Polar residues" evidence="1">
    <location>
        <begin position="490"/>
        <end position="509"/>
    </location>
</feature>
<reference evidence="4" key="1">
    <citation type="submission" date="2021-10" db="EMBL/GenBank/DDBJ databases">
        <title>Tropical sea cucumber genome reveals ecological adaptation and Cuvierian tubules defense mechanism.</title>
        <authorList>
            <person name="Chen T."/>
        </authorList>
    </citation>
    <scope>NUCLEOTIDE SEQUENCE</scope>
    <source>
        <strain evidence="4">Nanhai2018</strain>
        <tissue evidence="4">Muscle</tissue>
    </source>
</reference>
<feature type="region of interest" description="Disordered" evidence="1">
    <location>
        <begin position="482"/>
        <end position="528"/>
    </location>
</feature>
<accession>A0A9Q1H8D3</accession>
<feature type="signal peptide" evidence="3">
    <location>
        <begin position="1"/>
        <end position="19"/>
    </location>
</feature>
<evidence type="ECO:0000256" key="2">
    <source>
        <dbReference type="SAM" id="Phobius"/>
    </source>
</evidence>
<evidence type="ECO:0000256" key="3">
    <source>
        <dbReference type="SAM" id="SignalP"/>
    </source>
</evidence>
<evidence type="ECO:0000313" key="5">
    <source>
        <dbReference type="Proteomes" id="UP001152320"/>
    </source>
</evidence>
<evidence type="ECO:0000313" key="4">
    <source>
        <dbReference type="EMBL" id="KAJ8036330.1"/>
    </source>
</evidence>
<keyword evidence="2" id="KW-0812">Transmembrane</keyword>
<name>A0A9Q1H8D3_HOLLE</name>
<protein>
    <submittedName>
        <fullName evidence="4">Uncharacterized protein</fullName>
    </submittedName>
</protein>
<keyword evidence="2" id="KW-0472">Membrane</keyword>